<dbReference type="EMBL" id="QJJK01000003">
    <property type="protein sequence ID" value="PXW61499.1"/>
    <property type="molecule type" value="Genomic_DNA"/>
</dbReference>
<dbReference type="Proteomes" id="UP000248021">
    <property type="component" value="Unassembled WGS sequence"/>
</dbReference>
<sequence length="255" mass="26568">MTVSTEIAYRELPWSGVETVFALGFPADKPADVHVRFRAPDGTVTQLAAGVNFTVMLASTSKLVTVTPIALPPATGILVFERRTPAIVSEVLLDGQQFPASVHQALHDRAAMRDAEMRSATDRVAERLDSVEPTLAELAAFMEVVLPEVTALHDETEGYAASVRIDADRAAVSEAVAIGAEEQSATHAAAAAASAALAVPAAAAADASELASKTHRDEAESFAIAAASHAAALAQPDYGFVTDVATDSRDYGSLL</sequence>
<evidence type="ECO:0000313" key="1">
    <source>
        <dbReference type="EMBL" id="PXW61499.1"/>
    </source>
</evidence>
<name>A0A2V3UAP9_9HYPH</name>
<protein>
    <submittedName>
        <fullName evidence="1">Uncharacterized protein</fullName>
    </submittedName>
</protein>
<accession>A0A2V3UAP9</accession>
<organism evidence="1 2">
    <name type="scientific">Chelatococcus asaccharovorans</name>
    <dbReference type="NCBI Taxonomy" id="28210"/>
    <lineage>
        <taxon>Bacteria</taxon>
        <taxon>Pseudomonadati</taxon>
        <taxon>Pseudomonadota</taxon>
        <taxon>Alphaproteobacteria</taxon>
        <taxon>Hyphomicrobiales</taxon>
        <taxon>Chelatococcaceae</taxon>
        <taxon>Chelatococcus</taxon>
    </lineage>
</organism>
<comment type="caution">
    <text evidence="1">The sequence shown here is derived from an EMBL/GenBank/DDBJ whole genome shotgun (WGS) entry which is preliminary data.</text>
</comment>
<gene>
    <name evidence="1" type="ORF">C7450_10314</name>
</gene>
<reference evidence="1 2" key="1">
    <citation type="submission" date="2018-05" db="EMBL/GenBank/DDBJ databases">
        <title>Genomic Encyclopedia of Type Strains, Phase IV (KMG-IV): sequencing the most valuable type-strain genomes for metagenomic binning, comparative biology and taxonomic classification.</title>
        <authorList>
            <person name="Goeker M."/>
        </authorList>
    </citation>
    <scope>NUCLEOTIDE SEQUENCE [LARGE SCALE GENOMIC DNA]</scope>
    <source>
        <strain evidence="1 2">DSM 6462</strain>
    </source>
</reference>
<dbReference type="AlphaFoldDB" id="A0A2V3UAP9"/>
<dbReference type="OrthoDB" id="7022686at2"/>
<proteinExistence type="predicted"/>
<evidence type="ECO:0000313" key="2">
    <source>
        <dbReference type="Proteomes" id="UP000248021"/>
    </source>
</evidence>
<dbReference type="RefSeq" id="WP_110373812.1">
    <property type="nucleotide sequence ID" value="NZ_JAHBRY010000001.1"/>
</dbReference>
<keyword evidence="2" id="KW-1185">Reference proteome</keyword>